<dbReference type="HAMAP" id="MF_00104">
    <property type="entry name" value="RNase_III"/>
    <property type="match status" value="1"/>
</dbReference>
<evidence type="ECO:0000256" key="5">
    <source>
        <dbReference type="ARBA" id="ARBA00022759"/>
    </source>
</evidence>
<keyword evidence="8" id="KW-0698">rRNA processing</keyword>
<keyword evidence="8" id="KW-0699">rRNA-binding</keyword>
<dbReference type="SMART" id="SM00535">
    <property type="entry name" value="RIBOc"/>
    <property type="match status" value="1"/>
</dbReference>
<evidence type="ECO:0000256" key="8">
    <source>
        <dbReference type="HAMAP-Rule" id="MF_00104"/>
    </source>
</evidence>
<dbReference type="EC" id="3.1.26.3" evidence="8"/>
<dbReference type="PANTHER" id="PTHR11207:SF0">
    <property type="entry name" value="RIBONUCLEASE 3"/>
    <property type="match status" value="1"/>
</dbReference>
<dbReference type="Pfam" id="PF14622">
    <property type="entry name" value="Ribonucleas_3_3"/>
    <property type="match status" value="1"/>
</dbReference>
<dbReference type="SUPFAM" id="SSF54768">
    <property type="entry name" value="dsRNA-binding domain-like"/>
    <property type="match status" value="1"/>
</dbReference>
<accession>A0ABZ2C6M7</accession>
<dbReference type="CDD" id="cd10845">
    <property type="entry name" value="DSRM_RNAse_III_family"/>
    <property type="match status" value="1"/>
</dbReference>
<dbReference type="CDD" id="cd00593">
    <property type="entry name" value="RIBOc"/>
    <property type="match status" value="1"/>
</dbReference>
<evidence type="ECO:0000259" key="10">
    <source>
        <dbReference type="PROSITE" id="PS50142"/>
    </source>
</evidence>
<feature type="active site" evidence="8">
    <location>
        <position position="50"/>
    </location>
</feature>
<keyword evidence="6 8" id="KW-0378">Hydrolase</keyword>
<dbReference type="PROSITE" id="PS00517">
    <property type="entry name" value="RNASE_3_1"/>
    <property type="match status" value="1"/>
</dbReference>
<evidence type="ECO:0000256" key="4">
    <source>
        <dbReference type="ARBA" id="ARBA00022722"/>
    </source>
</evidence>
<evidence type="ECO:0000313" key="12">
    <source>
        <dbReference type="Proteomes" id="UP001330434"/>
    </source>
</evidence>
<dbReference type="RefSeq" id="WP_331256009.1">
    <property type="nucleotide sequence ID" value="NZ_CP133270.1"/>
</dbReference>
<keyword evidence="7 8" id="KW-0694">RNA-binding</keyword>
<keyword evidence="8" id="KW-0460">Magnesium</keyword>
<evidence type="ECO:0000256" key="3">
    <source>
        <dbReference type="ARBA" id="ARBA00022664"/>
    </source>
</evidence>
<dbReference type="NCBIfam" id="TIGR02191">
    <property type="entry name" value="RNaseIII"/>
    <property type="match status" value="1"/>
</dbReference>
<feature type="domain" description="RNase III" evidence="10">
    <location>
        <begin position="8"/>
        <end position="133"/>
    </location>
</feature>
<protein>
    <recommendedName>
        <fullName evidence="8">Ribonuclease 3</fullName>
        <ecNumber evidence="8">3.1.26.3</ecNumber>
    </recommendedName>
    <alternativeName>
        <fullName evidence="8">Ribonuclease III</fullName>
        <shortName evidence="8">RNase III</shortName>
    </alternativeName>
</protein>
<dbReference type="EMBL" id="CP133270">
    <property type="protein sequence ID" value="WVX67231.1"/>
    <property type="molecule type" value="Genomic_DNA"/>
</dbReference>
<evidence type="ECO:0000259" key="9">
    <source>
        <dbReference type="PROSITE" id="PS50137"/>
    </source>
</evidence>
<keyword evidence="5 8" id="KW-0255">Endonuclease</keyword>
<comment type="cofactor">
    <cofactor evidence="8">
        <name>Mg(2+)</name>
        <dbReference type="ChEBI" id="CHEBI:18420"/>
    </cofactor>
</comment>
<dbReference type="InterPro" id="IPR011907">
    <property type="entry name" value="RNase_III"/>
</dbReference>
<dbReference type="InterPro" id="IPR036389">
    <property type="entry name" value="RNase_III_sf"/>
</dbReference>
<comment type="function">
    <text evidence="8">Digests double-stranded RNA. Involved in the processing of primary rRNA transcript to yield the immediate precursors to the large and small rRNAs (23S and 16S). Processes some mRNAs, and tRNAs when they are encoded in the rRNA operon. Processes pre-crRNA and tracrRNA of type II CRISPR loci if present in the organism.</text>
</comment>
<feature type="binding site" evidence="8">
    <location>
        <position position="46"/>
    </location>
    <ligand>
        <name>Mg(2+)</name>
        <dbReference type="ChEBI" id="CHEBI:18420"/>
    </ligand>
</feature>
<keyword evidence="8" id="KW-0479">Metal-binding</keyword>
<feature type="binding site" evidence="8">
    <location>
        <position position="119"/>
    </location>
    <ligand>
        <name>Mg(2+)</name>
        <dbReference type="ChEBI" id="CHEBI:18420"/>
    </ligand>
</feature>
<name>A0ABZ2C6M7_9PROT</name>
<sequence>MTITLSALEEWLLSQDLHLENPEALLQAFIHPSTRTKGNADYERLEFLGDRVLGIIIAHKLYLAFPREKEGALAQRFASLVNRETLAEIAEASGIAAFMENVIQETTPSQRRRDTILSDTCEAILGGLYLEGGLTLSERFIEKYWTPILHQSKTAPKDPKSTLQELLQKQGKMPEYSVLESTGPAHAPSFTIQISVPEGPSLQIQSTSKREGERLAAQEMLKVLYNVKS</sequence>
<keyword evidence="8" id="KW-0819">tRNA processing</keyword>
<keyword evidence="3 8" id="KW-0507">mRNA processing</keyword>
<feature type="domain" description="DRBM" evidence="9">
    <location>
        <begin position="158"/>
        <end position="226"/>
    </location>
</feature>
<keyword evidence="4 8" id="KW-0540">Nuclease</keyword>
<dbReference type="Gene3D" id="3.30.160.20">
    <property type="match status" value="1"/>
</dbReference>
<dbReference type="PROSITE" id="PS50137">
    <property type="entry name" value="DS_RBD"/>
    <property type="match status" value="1"/>
</dbReference>
<feature type="binding site" evidence="8">
    <location>
        <position position="122"/>
    </location>
    <ligand>
        <name>Mg(2+)</name>
        <dbReference type="ChEBI" id="CHEBI:18420"/>
    </ligand>
</feature>
<keyword evidence="8" id="KW-0963">Cytoplasm</keyword>
<dbReference type="PANTHER" id="PTHR11207">
    <property type="entry name" value="RIBONUCLEASE III"/>
    <property type="match status" value="1"/>
</dbReference>
<comment type="subcellular location">
    <subcellularLocation>
        <location evidence="8">Cytoplasm</location>
    </subcellularLocation>
</comment>
<evidence type="ECO:0000256" key="2">
    <source>
        <dbReference type="ARBA" id="ARBA00010183"/>
    </source>
</evidence>
<dbReference type="Proteomes" id="UP001330434">
    <property type="component" value="Chromosome"/>
</dbReference>
<reference evidence="11 12" key="1">
    <citation type="journal article" date="2024" name="Environ. Microbiol.">
        <title>Novel evolutionary insights on the interactions of the Holosporales (Alphaproteobacteria) with eukaryotic hosts from comparative genomics.</title>
        <authorList>
            <person name="Giovannini M."/>
            <person name="Petroni G."/>
            <person name="Castelli M."/>
        </authorList>
    </citation>
    <scope>NUCLEOTIDE SEQUENCE [LARGE SCALE GENOMIC DNA]</scope>
    <source>
        <strain evidence="11 12">US_Bl 15I1</strain>
    </source>
</reference>
<dbReference type="Pfam" id="PF00035">
    <property type="entry name" value="dsrm"/>
    <property type="match status" value="1"/>
</dbReference>
<dbReference type="Gene3D" id="1.10.1520.10">
    <property type="entry name" value="Ribonuclease III domain"/>
    <property type="match status" value="1"/>
</dbReference>
<feature type="active site" evidence="8">
    <location>
        <position position="122"/>
    </location>
</feature>
<comment type="catalytic activity">
    <reaction evidence="1 8">
        <text>Endonucleolytic cleavage to 5'-phosphomonoester.</text>
        <dbReference type="EC" id="3.1.26.3"/>
    </reaction>
</comment>
<comment type="subunit">
    <text evidence="8">Homodimer.</text>
</comment>
<comment type="similarity">
    <text evidence="2">Belongs to the ribonuclease III family.</text>
</comment>
<evidence type="ECO:0000256" key="7">
    <source>
        <dbReference type="ARBA" id="ARBA00022884"/>
    </source>
</evidence>
<gene>
    <name evidence="8" type="primary">rnc</name>
    <name evidence="11" type="ORF">Bealeia1_01429</name>
</gene>
<evidence type="ECO:0000313" key="11">
    <source>
        <dbReference type="EMBL" id="WVX67231.1"/>
    </source>
</evidence>
<dbReference type="InterPro" id="IPR014720">
    <property type="entry name" value="dsRBD_dom"/>
</dbReference>
<evidence type="ECO:0000256" key="1">
    <source>
        <dbReference type="ARBA" id="ARBA00000109"/>
    </source>
</evidence>
<dbReference type="SUPFAM" id="SSF69065">
    <property type="entry name" value="RNase III domain-like"/>
    <property type="match status" value="1"/>
</dbReference>
<dbReference type="SMART" id="SM00358">
    <property type="entry name" value="DSRM"/>
    <property type="match status" value="1"/>
</dbReference>
<evidence type="ECO:0000256" key="6">
    <source>
        <dbReference type="ARBA" id="ARBA00022801"/>
    </source>
</evidence>
<dbReference type="PROSITE" id="PS50142">
    <property type="entry name" value="RNASE_3_2"/>
    <property type="match status" value="1"/>
</dbReference>
<keyword evidence="12" id="KW-1185">Reference proteome</keyword>
<organism evidence="11 12">
    <name type="scientific">Candidatus Bealeia paramacronuclearis</name>
    <dbReference type="NCBI Taxonomy" id="1921001"/>
    <lineage>
        <taxon>Bacteria</taxon>
        <taxon>Pseudomonadati</taxon>
        <taxon>Pseudomonadota</taxon>
        <taxon>Alphaproteobacteria</taxon>
        <taxon>Holosporales</taxon>
        <taxon>Holosporaceae</taxon>
        <taxon>Candidatus Bealeia</taxon>
    </lineage>
</organism>
<dbReference type="InterPro" id="IPR000999">
    <property type="entry name" value="RNase_III_dom"/>
</dbReference>
<proteinExistence type="inferred from homology"/>